<name>A0A6B0UD35_IXORI</name>
<protein>
    <submittedName>
        <fullName evidence="2">Putative secreted protein</fullName>
    </submittedName>
</protein>
<evidence type="ECO:0000256" key="1">
    <source>
        <dbReference type="SAM" id="MobiDB-lite"/>
    </source>
</evidence>
<sequence length="79" mass="8191">MSALSSLFISATPSSGLSPSFEISERSGDAGGCAHDLMNSASCRVIPRDSGLLLSSDVLRYLNFALKGTGRLGLTPSNE</sequence>
<evidence type="ECO:0000313" key="2">
    <source>
        <dbReference type="EMBL" id="MXU84133.1"/>
    </source>
</evidence>
<dbReference type="AlphaFoldDB" id="A0A6B0UD35"/>
<organism evidence="2">
    <name type="scientific">Ixodes ricinus</name>
    <name type="common">Common tick</name>
    <name type="synonym">Acarus ricinus</name>
    <dbReference type="NCBI Taxonomy" id="34613"/>
    <lineage>
        <taxon>Eukaryota</taxon>
        <taxon>Metazoa</taxon>
        <taxon>Ecdysozoa</taxon>
        <taxon>Arthropoda</taxon>
        <taxon>Chelicerata</taxon>
        <taxon>Arachnida</taxon>
        <taxon>Acari</taxon>
        <taxon>Parasitiformes</taxon>
        <taxon>Ixodida</taxon>
        <taxon>Ixodoidea</taxon>
        <taxon>Ixodidae</taxon>
        <taxon>Ixodinae</taxon>
        <taxon>Ixodes</taxon>
    </lineage>
</organism>
<feature type="compositionally biased region" description="Polar residues" evidence="1">
    <location>
        <begin position="1"/>
        <end position="18"/>
    </location>
</feature>
<proteinExistence type="predicted"/>
<reference evidence="2" key="1">
    <citation type="submission" date="2019-12" db="EMBL/GenBank/DDBJ databases">
        <title>An insight into the sialome of adult female Ixodes ricinus ticks feeding for 6 days.</title>
        <authorList>
            <person name="Perner J."/>
            <person name="Ribeiro J.M.C."/>
        </authorList>
    </citation>
    <scope>NUCLEOTIDE SEQUENCE</scope>
    <source>
        <strain evidence="2">Semi-engorged</strain>
        <tissue evidence="2">Salivary glands</tissue>
    </source>
</reference>
<dbReference type="EMBL" id="GIFC01002050">
    <property type="protein sequence ID" value="MXU84133.1"/>
    <property type="molecule type" value="Transcribed_RNA"/>
</dbReference>
<feature type="region of interest" description="Disordered" evidence="1">
    <location>
        <begin position="1"/>
        <end position="23"/>
    </location>
</feature>
<accession>A0A6B0UD35</accession>